<dbReference type="PANTHER" id="PTHR47055">
    <property type="entry name" value="DDE_TNP_1_7 DOMAIN-CONTAINING PROTEIN"/>
    <property type="match status" value="1"/>
</dbReference>
<dbReference type="Proteomes" id="UP000801492">
    <property type="component" value="Unassembled WGS sequence"/>
</dbReference>
<organism evidence="2 3">
    <name type="scientific">Ignelater luminosus</name>
    <name type="common">Cucubano</name>
    <name type="synonym">Pyrophorus luminosus</name>
    <dbReference type="NCBI Taxonomy" id="2038154"/>
    <lineage>
        <taxon>Eukaryota</taxon>
        <taxon>Metazoa</taxon>
        <taxon>Ecdysozoa</taxon>
        <taxon>Arthropoda</taxon>
        <taxon>Hexapoda</taxon>
        <taxon>Insecta</taxon>
        <taxon>Pterygota</taxon>
        <taxon>Neoptera</taxon>
        <taxon>Endopterygota</taxon>
        <taxon>Coleoptera</taxon>
        <taxon>Polyphaga</taxon>
        <taxon>Elateriformia</taxon>
        <taxon>Elateroidea</taxon>
        <taxon>Elateridae</taxon>
        <taxon>Agrypninae</taxon>
        <taxon>Pyrophorini</taxon>
        <taxon>Ignelater</taxon>
    </lineage>
</organism>
<dbReference type="AlphaFoldDB" id="A0A8K0CPL6"/>
<feature type="non-terminal residue" evidence="2">
    <location>
        <position position="225"/>
    </location>
</feature>
<proteinExistence type="predicted"/>
<keyword evidence="3" id="KW-1185">Reference proteome</keyword>
<feature type="domain" description="PiggyBac transposable element-derived protein" evidence="1">
    <location>
        <begin position="29"/>
        <end position="157"/>
    </location>
</feature>
<dbReference type="InterPro" id="IPR052638">
    <property type="entry name" value="PiggyBac_TE-derived"/>
</dbReference>
<gene>
    <name evidence="2" type="ORF">ILUMI_16772</name>
</gene>
<evidence type="ECO:0000259" key="1">
    <source>
        <dbReference type="Pfam" id="PF13843"/>
    </source>
</evidence>
<name>A0A8K0CPL6_IGNLU</name>
<evidence type="ECO:0000313" key="3">
    <source>
        <dbReference type="Proteomes" id="UP000801492"/>
    </source>
</evidence>
<dbReference type="GO" id="GO:0043565">
    <property type="term" value="F:sequence-specific DNA binding"/>
    <property type="evidence" value="ECO:0007669"/>
    <property type="project" value="TreeGrafter"/>
</dbReference>
<protein>
    <recommendedName>
        <fullName evidence="1">PiggyBac transposable element-derived protein domain-containing protein</fullName>
    </recommendedName>
</protein>
<accession>A0A8K0CPL6</accession>
<dbReference type="InterPro" id="IPR029526">
    <property type="entry name" value="PGBD"/>
</dbReference>
<dbReference type="Pfam" id="PF13843">
    <property type="entry name" value="DDE_Tnp_1_7"/>
    <property type="match status" value="1"/>
</dbReference>
<dbReference type="OrthoDB" id="10057240at2759"/>
<sequence length="225" mass="26293">WGYKFWMGTTRLGYVEWFDPYQGSSTTIQDKYKQFGLGAKLKSRGHKGTDTIRENRLGKDCKIMVSNTLKKKERGSFDYCTAEENEIVVCKWNDNNVKEKKRVLVDQPNIIKKYNENMGGVDRTDENISHYRVSIRGNKWYFPIRSQILDMAEQNAWQLYRIGGGKIYHLQFRRSIAVGILESYKKSTKTGPSKPSENLHMHSRFDGMNHLIMYKEKPNALCYVP</sequence>
<dbReference type="PANTHER" id="PTHR47055:SF2">
    <property type="entry name" value="PIGGYBAC TRANSPOSABLE ELEMENT-DERIVED PROTEIN 2-RELATED"/>
    <property type="match status" value="1"/>
</dbReference>
<dbReference type="EMBL" id="VTPC01067208">
    <property type="protein sequence ID" value="KAF2889401.1"/>
    <property type="molecule type" value="Genomic_DNA"/>
</dbReference>
<evidence type="ECO:0000313" key="2">
    <source>
        <dbReference type="EMBL" id="KAF2889401.1"/>
    </source>
</evidence>
<reference evidence="2" key="1">
    <citation type="submission" date="2019-08" db="EMBL/GenBank/DDBJ databases">
        <title>The genome of the North American firefly Photinus pyralis.</title>
        <authorList>
            <consortium name="Photinus pyralis genome working group"/>
            <person name="Fallon T.R."/>
            <person name="Sander Lower S.E."/>
            <person name="Weng J.-K."/>
        </authorList>
    </citation>
    <scope>NUCLEOTIDE SEQUENCE</scope>
    <source>
        <strain evidence="2">TRF0915ILg1</strain>
        <tissue evidence="2">Whole body</tissue>
    </source>
</reference>
<comment type="caution">
    <text evidence="2">The sequence shown here is derived from an EMBL/GenBank/DDBJ whole genome shotgun (WGS) entry which is preliminary data.</text>
</comment>